<dbReference type="GO" id="GO:0005829">
    <property type="term" value="C:cytosol"/>
    <property type="evidence" value="ECO:0007669"/>
    <property type="project" value="TreeGrafter"/>
</dbReference>
<dbReference type="PANTHER" id="PTHR12395">
    <property type="entry name" value="DOM-3 RELATED"/>
    <property type="match status" value="1"/>
</dbReference>
<dbReference type="GO" id="GO:0004518">
    <property type="term" value="F:nuclease activity"/>
    <property type="evidence" value="ECO:0007669"/>
    <property type="project" value="UniProtKB-KW"/>
</dbReference>
<keyword evidence="7" id="KW-0547">Nucleotide-binding</keyword>
<comment type="catalytic activity">
    <reaction evidence="4">
        <text>a 5'-end triphospho-ribonucleoside in mRNA + H2O = a 5'-end phospho-ribonucleoside in mRNA + diphosphate + H(+)</text>
        <dbReference type="Rhea" id="RHEA:78683"/>
        <dbReference type="Rhea" id="RHEA-COMP:15692"/>
        <dbReference type="Rhea" id="RHEA-COMP:17164"/>
        <dbReference type="ChEBI" id="CHEBI:15377"/>
        <dbReference type="ChEBI" id="CHEBI:15378"/>
        <dbReference type="ChEBI" id="CHEBI:33019"/>
        <dbReference type="ChEBI" id="CHEBI:138282"/>
        <dbReference type="ChEBI" id="CHEBI:167618"/>
    </reaction>
    <physiologicalReaction direction="left-to-right" evidence="4">
        <dbReference type="Rhea" id="RHEA:78684"/>
    </physiologicalReaction>
</comment>
<evidence type="ECO:0000256" key="2">
    <source>
        <dbReference type="ARBA" id="ARBA00006562"/>
    </source>
</evidence>
<dbReference type="GO" id="GO:0110155">
    <property type="term" value="P:NAD-cap decapping"/>
    <property type="evidence" value="ECO:0007669"/>
    <property type="project" value="TreeGrafter"/>
</dbReference>
<comment type="cofactor">
    <cofactor evidence="1 7">
        <name>a divalent metal cation</name>
        <dbReference type="ChEBI" id="CHEBI:60240"/>
    </cofactor>
</comment>
<dbReference type="Pfam" id="PF08652">
    <property type="entry name" value="RAI1"/>
    <property type="match status" value="1"/>
</dbReference>
<dbReference type="InterPro" id="IPR039039">
    <property type="entry name" value="RAI1-like_fam"/>
</dbReference>
<evidence type="ECO:0000256" key="1">
    <source>
        <dbReference type="ARBA" id="ARBA00001968"/>
    </source>
</evidence>
<evidence type="ECO:0000256" key="6">
    <source>
        <dbReference type="ARBA" id="ARBA00048124"/>
    </source>
</evidence>
<comment type="subcellular location">
    <subcellularLocation>
        <location evidence="7">Nucleus</location>
    </subcellularLocation>
</comment>
<dbReference type="GO" id="GO:0000956">
    <property type="term" value="P:nuclear-transcribed mRNA catabolic process"/>
    <property type="evidence" value="ECO:0007669"/>
    <property type="project" value="TreeGrafter"/>
</dbReference>
<evidence type="ECO:0000256" key="4">
    <source>
        <dbReference type="ARBA" id="ARBA00044692"/>
    </source>
</evidence>
<keyword evidence="7" id="KW-0540">Nuclease</keyword>
<dbReference type="GO" id="GO:0005634">
    <property type="term" value="C:nucleus"/>
    <property type="evidence" value="ECO:0007669"/>
    <property type="project" value="UniProtKB-SubCell"/>
</dbReference>
<dbReference type="OrthoDB" id="5853397at2759"/>
<name>A0A9P4NHP9_9PEZI</name>
<keyword evidence="7" id="KW-0694">RNA-binding</keyword>
<evidence type="ECO:0000256" key="7">
    <source>
        <dbReference type="RuleBase" id="RU367113"/>
    </source>
</evidence>
<dbReference type="EC" id="3.6.1.-" evidence="7"/>
<comment type="caution">
    <text evidence="9">The sequence shown here is derived from an EMBL/GenBank/DDBJ whole genome shotgun (WGS) entry which is preliminary data.</text>
</comment>
<feature type="domain" description="RAI1-like" evidence="8">
    <location>
        <begin position="21"/>
        <end position="358"/>
    </location>
</feature>
<keyword evidence="10" id="KW-1185">Reference proteome</keyword>
<accession>A0A9P4NHP9</accession>
<reference evidence="9" key="1">
    <citation type="journal article" date="2020" name="Stud. Mycol.">
        <title>101 Dothideomycetes genomes: a test case for predicting lifestyles and emergence of pathogens.</title>
        <authorList>
            <person name="Haridas S."/>
            <person name="Albert R."/>
            <person name="Binder M."/>
            <person name="Bloem J."/>
            <person name="Labutti K."/>
            <person name="Salamov A."/>
            <person name="Andreopoulos B."/>
            <person name="Baker S."/>
            <person name="Barry K."/>
            <person name="Bills G."/>
            <person name="Bluhm B."/>
            <person name="Cannon C."/>
            <person name="Castanera R."/>
            <person name="Culley D."/>
            <person name="Daum C."/>
            <person name="Ezra D."/>
            <person name="Gonzalez J."/>
            <person name="Henrissat B."/>
            <person name="Kuo A."/>
            <person name="Liang C."/>
            <person name="Lipzen A."/>
            <person name="Lutzoni F."/>
            <person name="Magnuson J."/>
            <person name="Mondo S."/>
            <person name="Nolan M."/>
            <person name="Ohm R."/>
            <person name="Pangilinan J."/>
            <person name="Park H.-J."/>
            <person name="Ramirez L."/>
            <person name="Alfaro M."/>
            <person name="Sun H."/>
            <person name="Tritt A."/>
            <person name="Yoshinaga Y."/>
            <person name="Zwiers L.-H."/>
            <person name="Turgeon B."/>
            <person name="Goodwin S."/>
            <person name="Spatafora J."/>
            <person name="Crous P."/>
            <person name="Grigoriev I."/>
        </authorList>
    </citation>
    <scope>NUCLEOTIDE SEQUENCE</scope>
    <source>
        <strain evidence="9">CBS 130266</strain>
    </source>
</reference>
<dbReference type="AlphaFoldDB" id="A0A9P4NHP9"/>
<evidence type="ECO:0000313" key="10">
    <source>
        <dbReference type="Proteomes" id="UP000800235"/>
    </source>
</evidence>
<keyword evidence="7" id="KW-0378">Hydrolase</keyword>
<evidence type="ECO:0000313" key="9">
    <source>
        <dbReference type="EMBL" id="KAF2422070.1"/>
    </source>
</evidence>
<evidence type="ECO:0000256" key="5">
    <source>
        <dbReference type="ARBA" id="ARBA00046211"/>
    </source>
</evidence>
<organism evidence="9 10">
    <name type="scientific">Tothia fuscella</name>
    <dbReference type="NCBI Taxonomy" id="1048955"/>
    <lineage>
        <taxon>Eukaryota</taxon>
        <taxon>Fungi</taxon>
        <taxon>Dikarya</taxon>
        <taxon>Ascomycota</taxon>
        <taxon>Pezizomycotina</taxon>
        <taxon>Dothideomycetes</taxon>
        <taxon>Pleosporomycetidae</taxon>
        <taxon>Venturiales</taxon>
        <taxon>Cylindrosympodiaceae</taxon>
        <taxon>Tothia</taxon>
    </lineage>
</organism>
<dbReference type="PANTHER" id="PTHR12395:SF9">
    <property type="entry name" value="DECAPPING AND EXORIBONUCLEASE PROTEIN"/>
    <property type="match status" value="1"/>
</dbReference>
<evidence type="ECO:0000256" key="3">
    <source>
        <dbReference type="ARBA" id="ARBA00044676"/>
    </source>
</evidence>
<dbReference type="GO" id="GO:0034353">
    <property type="term" value="F:mRNA 5'-diphosphatase activity"/>
    <property type="evidence" value="ECO:0007669"/>
    <property type="project" value="TreeGrafter"/>
</dbReference>
<dbReference type="EMBL" id="MU007094">
    <property type="protein sequence ID" value="KAF2422070.1"/>
    <property type="molecule type" value="Genomic_DNA"/>
</dbReference>
<dbReference type="Proteomes" id="UP000800235">
    <property type="component" value="Unassembled WGS sequence"/>
</dbReference>
<keyword evidence="7" id="KW-0539">Nucleus</keyword>
<evidence type="ECO:0000259" key="8">
    <source>
        <dbReference type="Pfam" id="PF08652"/>
    </source>
</evidence>
<dbReference type="GO" id="GO:0000166">
    <property type="term" value="F:nucleotide binding"/>
    <property type="evidence" value="ECO:0007669"/>
    <property type="project" value="UniProtKB-KW"/>
</dbReference>
<keyword evidence="7" id="KW-0479">Metal-binding</keyword>
<dbReference type="InterPro" id="IPR013961">
    <property type="entry name" value="RAI1"/>
</dbReference>
<sequence>MHRFDILPIEKFLTGTVSSIKRPREIAHFSYDEDHQFLLDESSLRYYYTPPTGANLSAGFDTFRKFDDSQDEHLVSLLATIMDLEQRTGKRCSVDLVTWRGMMTKIMSSPYEKFNGFTMNATLFQGTIFIEEDYTAKVAERRQQNRQQQRGPSQDMMSYWGYKFETLSLIPKTWDDTTRDYIEGREQEIVSNYAQYCSVVQTGIGSNTMILGGEVDAVWDQKPDDPEQPINWVELKTSQEIQSDHDSLKFERKLCKFWIQSFLLGVPKIIVGFRSRDGILQRVEELHTQRIPGEVKRKGTASWDGNVCINFSSSFLDFLKDTITSEGVWKIRRPERMPIIEVFKEANSGTGDILTTEFMEWRKQLYAREIASMLG</sequence>
<comment type="catalytic activity">
    <reaction evidence="3">
        <text>a 5'-end (N(7)-methyl 5'-triphosphoguanosine)-ribonucleoside-ribonucleotide in mRNA + H2O = a (N(7)-methyl 5'-triphosphoguanosine)-nucleoside + a 5'-end phospho-ribonucleoside in mRNA + H(+)</text>
        <dbReference type="Rhea" id="RHEA:66928"/>
        <dbReference type="Rhea" id="RHEA-COMP:15692"/>
        <dbReference type="Rhea" id="RHEA-COMP:17313"/>
        <dbReference type="ChEBI" id="CHEBI:15377"/>
        <dbReference type="ChEBI" id="CHEBI:15378"/>
        <dbReference type="ChEBI" id="CHEBI:138282"/>
        <dbReference type="ChEBI" id="CHEBI:172876"/>
        <dbReference type="ChEBI" id="CHEBI:172877"/>
    </reaction>
    <physiologicalReaction direction="left-to-right" evidence="3">
        <dbReference type="Rhea" id="RHEA:66929"/>
    </physiologicalReaction>
</comment>
<protein>
    <recommendedName>
        <fullName evidence="7">Decapping nuclease</fullName>
        <ecNumber evidence="7">3.6.1.-</ecNumber>
    </recommendedName>
</protein>
<comment type="function">
    <text evidence="5">Decapping enzyme for NAD-capped RNAs: specifically hydrolyzes the nicotinamide adenine dinucleotide (NAD) cap from a subset of RNAs by removing the entire NAD moiety from the 5'-end of an NAD-capped RNA. The NAD-cap is present at the 5'-end of some RNAs and snoRNAs. In contrast to the canonical 5'-end N7 methylguanosine (m7G) cap, the NAD cap promotes mRNA decay. Also acts as a non-canonical decapping enzyme that removes the entire cap structure of m7G capped or incompletely capped RNAs. Has decapping activity toward incomplete 5'-end m7G cap mRNAs such as unmethylated 5'-end-capped RNA (cap0), while it has no activity toward 2'-O-ribose methylated m7G cap (cap1). Also possesses RNA 5'-pyrophosphohydrolase activity by hydrolyzing the 5'-end triphosphate to release pyrophosphates. Stimulates exoribonuclease activity of Rat1, allowing it to degrade RNAs with stable secondary structure more effectively.</text>
</comment>
<gene>
    <name evidence="9" type="ORF">EJ08DRAFT_664974</name>
</gene>
<proteinExistence type="inferred from homology"/>
<dbReference type="GO" id="GO:0003723">
    <property type="term" value="F:RNA binding"/>
    <property type="evidence" value="ECO:0007669"/>
    <property type="project" value="UniProtKB-KW"/>
</dbReference>
<comment type="similarity">
    <text evidence="2 7">Belongs to the DXO/Dom3Z family.</text>
</comment>
<dbReference type="GO" id="GO:0046872">
    <property type="term" value="F:metal ion binding"/>
    <property type="evidence" value="ECO:0007669"/>
    <property type="project" value="UniProtKB-KW"/>
</dbReference>
<comment type="catalytic activity">
    <reaction evidence="6">
        <text>a 5'-end NAD(+)-phospho-ribonucleoside in mRNA + H2O = a 5'-end phospho-ribonucleoside in mRNA + NAD(+) + H(+)</text>
        <dbReference type="Rhea" id="RHEA:60880"/>
        <dbReference type="Rhea" id="RHEA-COMP:15692"/>
        <dbReference type="Rhea" id="RHEA-COMP:15698"/>
        <dbReference type="ChEBI" id="CHEBI:15377"/>
        <dbReference type="ChEBI" id="CHEBI:15378"/>
        <dbReference type="ChEBI" id="CHEBI:57540"/>
        <dbReference type="ChEBI" id="CHEBI:138282"/>
        <dbReference type="ChEBI" id="CHEBI:144029"/>
    </reaction>
    <physiologicalReaction direction="left-to-right" evidence="6">
        <dbReference type="Rhea" id="RHEA:60881"/>
    </physiologicalReaction>
</comment>